<dbReference type="GeneID" id="19183032"/>
<dbReference type="InterPro" id="IPR050062">
    <property type="entry name" value="Pro-tRNA_synthetase"/>
</dbReference>
<keyword evidence="8" id="KW-0067">ATP-binding</keyword>
<evidence type="ECO:0000256" key="10">
    <source>
        <dbReference type="ARBA" id="ARBA00023146"/>
    </source>
</evidence>
<dbReference type="PANTHER" id="PTHR42753:SF2">
    <property type="entry name" value="PROLINE--TRNA LIGASE"/>
    <property type="match status" value="1"/>
</dbReference>
<dbReference type="GO" id="GO:0006433">
    <property type="term" value="P:prolyl-tRNA aminoacylation"/>
    <property type="evidence" value="ECO:0007669"/>
    <property type="project" value="InterPro"/>
</dbReference>
<protein>
    <recommendedName>
        <fullName evidence="4">proline--tRNA ligase</fullName>
        <ecNumber evidence="4">6.1.1.15</ecNumber>
    </recommendedName>
    <alternativeName>
        <fullName evidence="11">Prolyl-tRNA synthetase</fullName>
    </alternativeName>
</protein>
<evidence type="ECO:0000256" key="12">
    <source>
        <dbReference type="ARBA" id="ARBA00047671"/>
    </source>
</evidence>
<dbReference type="PANTHER" id="PTHR42753">
    <property type="entry name" value="MITOCHONDRIAL RIBOSOME PROTEIN L39/PROLYL-TRNA LIGASE FAMILY MEMBER"/>
    <property type="match status" value="1"/>
</dbReference>
<dbReference type="SUPFAM" id="SSF55681">
    <property type="entry name" value="Class II aaRS and biotin synthetases"/>
    <property type="match status" value="1"/>
</dbReference>
<dbReference type="GO" id="GO:0004827">
    <property type="term" value="F:proline-tRNA ligase activity"/>
    <property type="evidence" value="ECO:0007669"/>
    <property type="project" value="UniProtKB-EC"/>
</dbReference>
<reference evidence="14 15" key="1">
    <citation type="submission" date="2013-03" db="EMBL/GenBank/DDBJ databases">
        <title>The Genome Sequence of Cladophialophora yegresii CBS 114405.</title>
        <authorList>
            <consortium name="The Broad Institute Genomics Platform"/>
            <person name="Cuomo C."/>
            <person name="de Hoog S."/>
            <person name="Gorbushina A."/>
            <person name="Walker B."/>
            <person name="Young S.K."/>
            <person name="Zeng Q."/>
            <person name="Gargeya S."/>
            <person name="Fitzgerald M."/>
            <person name="Haas B."/>
            <person name="Abouelleil A."/>
            <person name="Allen A.W."/>
            <person name="Alvarado L."/>
            <person name="Arachchi H.M."/>
            <person name="Berlin A.M."/>
            <person name="Chapman S.B."/>
            <person name="Gainer-Dewar J."/>
            <person name="Goldberg J."/>
            <person name="Griggs A."/>
            <person name="Gujja S."/>
            <person name="Hansen M."/>
            <person name="Howarth C."/>
            <person name="Imamovic A."/>
            <person name="Ireland A."/>
            <person name="Larimer J."/>
            <person name="McCowan C."/>
            <person name="Murphy C."/>
            <person name="Pearson M."/>
            <person name="Poon T.W."/>
            <person name="Priest M."/>
            <person name="Roberts A."/>
            <person name="Saif S."/>
            <person name="Shea T."/>
            <person name="Sisk P."/>
            <person name="Sykes S."/>
            <person name="Wortman J."/>
            <person name="Nusbaum C."/>
            <person name="Birren B."/>
        </authorList>
    </citation>
    <scope>NUCLEOTIDE SEQUENCE [LARGE SCALE GENOMIC DNA]</scope>
    <source>
        <strain evidence="14 15">CBS 114405</strain>
    </source>
</reference>
<dbReference type="Gene3D" id="3.40.50.800">
    <property type="entry name" value="Anticodon-binding domain"/>
    <property type="match status" value="1"/>
</dbReference>
<feature type="domain" description="Aminoacyl-transfer RNA synthetases class-II family profile" evidence="13">
    <location>
        <begin position="79"/>
        <end position="504"/>
    </location>
</feature>
<evidence type="ECO:0000256" key="2">
    <source>
        <dbReference type="ARBA" id="ARBA00008226"/>
    </source>
</evidence>
<dbReference type="Pfam" id="PF00587">
    <property type="entry name" value="tRNA-synt_2b"/>
    <property type="match status" value="1"/>
</dbReference>
<gene>
    <name evidence="14" type="ORF">A1O7_08465</name>
</gene>
<dbReference type="InterPro" id="IPR002314">
    <property type="entry name" value="aa-tRNA-synt_IIb"/>
</dbReference>
<keyword evidence="7" id="KW-0547">Nucleotide-binding</keyword>
<dbReference type="CDD" id="cd00861">
    <property type="entry name" value="ProRS_anticodon_short"/>
    <property type="match status" value="1"/>
</dbReference>
<proteinExistence type="inferred from homology"/>
<evidence type="ECO:0000313" key="15">
    <source>
        <dbReference type="Proteomes" id="UP000019473"/>
    </source>
</evidence>
<evidence type="ECO:0000256" key="7">
    <source>
        <dbReference type="ARBA" id="ARBA00022741"/>
    </source>
</evidence>
<dbReference type="InterPro" id="IPR036621">
    <property type="entry name" value="Anticodon-bd_dom_sf"/>
</dbReference>
<keyword evidence="15" id="KW-1185">Reference proteome</keyword>
<keyword evidence="10 14" id="KW-0030">Aminoacyl-tRNA synthetase</keyword>
<dbReference type="GO" id="GO:0005739">
    <property type="term" value="C:mitochondrion"/>
    <property type="evidence" value="ECO:0007669"/>
    <property type="project" value="TreeGrafter"/>
</dbReference>
<dbReference type="SUPFAM" id="SSF52954">
    <property type="entry name" value="Class II aaRS ABD-related"/>
    <property type="match status" value="1"/>
</dbReference>
<evidence type="ECO:0000256" key="3">
    <source>
        <dbReference type="ARBA" id="ARBA00011738"/>
    </source>
</evidence>
<dbReference type="GO" id="GO:0005524">
    <property type="term" value="F:ATP binding"/>
    <property type="evidence" value="ECO:0007669"/>
    <property type="project" value="UniProtKB-KW"/>
</dbReference>
<dbReference type="Pfam" id="PF03129">
    <property type="entry name" value="HGTP_anticodon"/>
    <property type="match status" value="1"/>
</dbReference>
<accession>W9VIM4</accession>
<keyword evidence="6" id="KW-0436">Ligase</keyword>
<dbReference type="InterPro" id="IPR045864">
    <property type="entry name" value="aa-tRNA-synth_II/BPL/LPL"/>
</dbReference>
<evidence type="ECO:0000256" key="11">
    <source>
        <dbReference type="ARBA" id="ARBA00029731"/>
    </source>
</evidence>
<dbReference type="PROSITE" id="PS50862">
    <property type="entry name" value="AA_TRNA_LIGASE_II"/>
    <property type="match status" value="1"/>
</dbReference>
<evidence type="ECO:0000256" key="6">
    <source>
        <dbReference type="ARBA" id="ARBA00022598"/>
    </source>
</evidence>
<evidence type="ECO:0000313" key="14">
    <source>
        <dbReference type="EMBL" id="EXJ55537.1"/>
    </source>
</evidence>
<comment type="subunit">
    <text evidence="3">Homodimer.</text>
</comment>
<dbReference type="eggNOG" id="KOG2324">
    <property type="taxonomic scope" value="Eukaryota"/>
</dbReference>
<dbReference type="VEuPathDB" id="FungiDB:A1O7_08465"/>
<comment type="subcellular location">
    <subcellularLocation>
        <location evidence="1">Cytoplasm</location>
    </subcellularLocation>
</comment>
<dbReference type="AlphaFoldDB" id="W9VIM4"/>
<dbReference type="Proteomes" id="UP000019473">
    <property type="component" value="Unassembled WGS sequence"/>
</dbReference>
<dbReference type="EMBL" id="AMGW01000006">
    <property type="protein sequence ID" value="EXJ55537.1"/>
    <property type="molecule type" value="Genomic_DNA"/>
</dbReference>
<name>W9VIM4_9EURO</name>
<dbReference type="RefSeq" id="XP_007760647.1">
    <property type="nucleotide sequence ID" value="XM_007762457.1"/>
</dbReference>
<dbReference type="STRING" id="1182544.W9VIM4"/>
<dbReference type="HOGENOM" id="CLU_016739_2_2_1"/>
<evidence type="ECO:0000256" key="4">
    <source>
        <dbReference type="ARBA" id="ARBA00012831"/>
    </source>
</evidence>
<comment type="similarity">
    <text evidence="2">Belongs to the class-II aminoacyl-tRNA synthetase family.</text>
</comment>
<dbReference type="InterPro" id="IPR002316">
    <property type="entry name" value="Pro-tRNA-ligase_IIa"/>
</dbReference>
<dbReference type="OrthoDB" id="10267474at2759"/>
<comment type="catalytic activity">
    <reaction evidence="12">
        <text>tRNA(Pro) + L-proline + ATP = L-prolyl-tRNA(Pro) + AMP + diphosphate</text>
        <dbReference type="Rhea" id="RHEA:14305"/>
        <dbReference type="Rhea" id="RHEA-COMP:9700"/>
        <dbReference type="Rhea" id="RHEA-COMP:9702"/>
        <dbReference type="ChEBI" id="CHEBI:30616"/>
        <dbReference type="ChEBI" id="CHEBI:33019"/>
        <dbReference type="ChEBI" id="CHEBI:60039"/>
        <dbReference type="ChEBI" id="CHEBI:78442"/>
        <dbReference type="ChEBI" id="CHEBI:78532"/>
        <dbReference type="ChEBI" id="CHEBI:456215"/>
        <dbReference type="EC" id="6.1.1.15"/>
    </reaction>
</comment>
<comment type="caution">
    <text evidence="14">The sequence shown here is derived from an EMBL/GenBank/DDBJ whole genome shotgun (WGS) entry which is preliminary data.</text>
</comment>
<dbReference type="EC" id="6.1.1.15" evidence="4"/>
<organism evidence="14 15">
    <name type="scientific">Cladophialophora yegresii CBS 114405</name>
    <dbReference type="NCBI Taxonomy" id="1182544"/>
    <lineage>
        <taxon>Eukaryota</taxon>
        <taxon>Fungi</taxon>
        <taxon>Dikarya</taxon>
        <taxon>Ascomycota</taxon>
        <taxon>Pezizomycotina</taxon>
        <taxon>Eurotiomycetes</taxon>
        <taxon>Chaetothyriomycetidae</taxon>
        <taxon>Chaetothyriales</taxon>
        <taxon>Herpotrichiellaceae</taxon>
        <taxon>Cladophialophora</taxon>
    </lineage>
</organism>
<evidence type="ECO:0000256" key="5">
    <source>
        <dbReference type="ARBA" id="ARBA00022490"/>
    </source>
</evidence>
<dbReference type="InterPro" id="IPR004500">
    <property type="entry name" value="Pro-tRNA-synth_IIa_bac-type"/>
</dbReference>
<dbReference type="Gene3D" id="3.30.930.10">
    <property type="entry name" value="Bira Bifunctional Protein, Domain 2"/>
    <property type="match status" value="2"/>
</dbReference>
<dbReference type="InterPro" id="IPR044140">
    <property type="entry name" value="ProRS_anticodon_short"/>
</dbReference>
<evidence type="ECO:0000259" key="13">
    <source>
        <dbReference type="PROSITE" id="PS50862"/>
    </source>
</evidence>
<dbReference type="InterPro" id="IPR004154">
    <property type="entry name" value="Anticodon-bd"/>
</dbReference>
<keyword evidence="5" id="KW-0963">Cytoplasm</keyword>
<dbReference type="InterPro" id="IPR006195">
    <property type="entry name" value="aa-tRNA-synth_II"/>
</dbReference>
<keyword evidence="9" id="KW-0648">Protein biosynthesis</keyword>
<dbReference type="PRINTS" id="PR01046">
    <property type="entry name" value="TRNASYNTHPRO"/>
</dbReference>
<dbReference type="NCBIfam" id="TIGR00409">
    <property type="entry name" value="proS_fam_II"/>
    <property type="match status" value="1"/>
</dbReference>
<evidence type="ECO:0000256" key="9">
    <source>
        <dbReference type="ARBA" id="ARBA00022917"/>
    </source>
</evidence>
<evidence type="ECO:0000256" key="8">
    <source>
        <dbReference type="ARBA" id="ARBA00022840"/>
    </source>
</evidence>
<sequence length="609" mass="67941">MKLRVGSWPSRRAVWRPPSLRLLGARHTHNDSRQRICDFWIPTVNVQKQDAATDATQLLIRAGYLRQAYAGIFQLLPLGLRVQEKLERLIDKHMRSVKASKVSLSSISSQALWEKSGRLKAGGEMFTFKDRKDVGWLLAPTHEEEITNLLAELVHTPQQLPIRLYQISRKYRDEKRPRGGLLRGREFLMKDLYTFDHSPEAAHITYDEIRNVYRSFLDELKIKYIEARATSGDMGGNLSHEYHFPNFAGEDTVITCSDCDYARNEEFVSQPPYRADSFNNVEDFLKNCSTQDEVPGGLLQEDFLSTDRLSLVRVITSNASERASSGETATRAVNPYAVKAALSGILDIDTGVEDPLNQFRKSLCDDVSHNGPKQRSVYYLLDSPVPAGLVPRSSVSDFLHAQVNHCAVRAPHDEQMGASSLLKRESGDPCPQCKTGTLSIDKAIEIGHTFHLGTRYSSKLGLATKQEAGRQATPVEMGCHGIGVSRLIAATASCLSDEVGLNWPRAIAPFEAVIVVQPSQAQRLRAAERLYDQLSATDLGGVDAILDDREQGMGWKLKDADMIGYPVIVVVGKAFDQGKVEVQCRRLKVKQEVDIVSTPQFVHSLLKQL</sequence>
<evidence type="ECO:0000256" key="1">
    <source>
        <dbReference type="ARBA" id="ARBA00004496"/>
    </source>
</evidence>